<sequence length="313" mass="33623">MRDDAPTIGIQLLEAPVERRADPRARRHIVDHLPPGTVIRRNLLVVNKTARTQRIDLYPAAASVDEGRFQFGEGRTQNDLASWISLDKDRLDLAPGDRARVRATVDVPPPTSAGERYAVIWASTKSRPNESDGINQIHRVGVRVYLDVGLGGEPPSNFTIGELVPARDPQGVPSVAIRVVNTGQRALDVGGSVSLSEGPADLRAGPFDVVQGTTLGLGETGTVTVRFPRELPNGPWKIDIALESGTVRQNATGEVTFPDPGEVGKPSRLFAPLATPWGILGTSLASGLVIAGVLFVVARRIRQRRRVGTEVDA</sequence>
<name>A0ABQ4ENH2_9ACTN</name>
<evidence type="ECO:0000256" key="1">
    <source>
        <dbReference type="SAM" id="Phobius"/>
    </source>
</evidence>
<dbReference type="RefSeq" id="WP_203857766.1">
    <property type="nucleotide sequence ID" value="NZ_BAAAZQ010000004.1"/>
</dbReference>
<accession>A0ABQ4ENH2</accession>
<comment type="caution">
    <text evidence="2">The sequence shown here is derived from an EMBL/GenBank/DDBJ whole genome shotgun (WGS) entry which is preliminary data.</text>
</comment>
<evidence type="ECO:0000313" key="2">
    <source>
        <dbReference type="EMBL" id="GIG96196.1"/>
    </source>
</evidence>
<dbReference type="Proteomes" id="UP000621500">
    <property type="component" value="Unassembled WGS sequence"/>
</dbReference>
<evidence type="ECO:0000313" key="3">
    <source>
        <dbReference type="Proteomes" id="UP000621500"/>
    </source>
</evidence>
<feature type="transmembrane region" description="Helical" evidence="1">
    <location>
        <begin position="277"/>
        <end position="298"/>
    </location>
</feature>
<reference evidence="2 3" key="1">
    <citation type="submission" date="2021-01" db="EMBL/GenBank/DDBJ databases">
        <title>Whole genome shotgun sequence of Plantactinospora mayteni NBRC 109088.</title>
        <authorList>
            <person name="Komaki H."/>
            <person name="Tamura T."/>
        </authorList>
    </citation>
    <scope>NUCLEOTIDE SEQUENCE [LARGE SCALE GENOMIC DNA]</scope>
    <source>
        <strain evidence="2 3">NBRC 109088</strain>
    </source>
</reference>
<organism evidence="2 3">
    <name type="scientific">Plantactinospora mayteni</name>
    <dbReference type="NCBI Taxonomy" id="566021"/>
    <lineage>
        <taxon>Bacteria</taxon>
        <taxon>Bacillati</taxon>
        <taxon>Actinomycetota</taxon>
        <taxon>Actinomycetes</taxon>
        <taxon>Micromonosporales</taxon>
        <taxon>Micromonosporaceae</taxon>
        <taxon>Plantactinospora</taxon>
    </lineage>
</organism>
<keyword evidence="3" id="KW-1185">Reference proteome</keyword>
<dbReference type="EMBL" id="BONX01000018">
    <property type="protein sequence ID" value="GIG96196.1"/>
    <property type="molecule type" value="Genomic_DNA"/>
</dbReference>
<keyword evidence="1" id="KW-1133">Transmembrane helix</keyword>
<protein>
    <recommendedName>
        <fullName evidence="4">Peptidase</fullName>
    </recommendedName>
</protein>
<gene>
    <name evidence="2" type="ORF">Pma05_27690</name>
</gene>
<keyword evidence="1" id="KW-0812">Transmembrane</keyword>
<evidence type="ECO:0008006" key="4">
    <source>
        <dbReference type="Google" id="ProtNLM"/>
    </source>
</evidence>
<keyword evidence="1" id="KW-0472">Membrane</keyword>
<proteinExistence type="predicted"/>